<evidence type="ECO:0000256" key="2">
    <source>
        <dbReference type="PROSITE-ProRule" id="PRU00023"/>
    </source>
</evidence>
<dbReference type="Gene3D" id="1.25.40.20">
    <property type="entry name" value="Ankyrin repeat-containing domain"/>
    <property type="match status" value="2"/>
</dbReference>
<dbReference type="SUPFAM" id="SSF52540">
    <property type="entry name" value="P-loop containing nucleoside triphosphate hydrolases"/>
    <property type="match status" value="1"/>
</dbReference>
<keyword evidence="2" id="KW-0040">ANK repeat</keyword>
<accession>A0AAJ0CSZ2</accession>
<dbReference type="InterPro" id="IPR054471">
    <property type="entry name" value="GPIID_WHD"/>
</dbReference>
<feature type="repeat" description="ANK" evidence="2">
    <location>
        <begin position="742"/>
        <end position="774"/>
    </location>
</feature>
<dbReference type="InterPro" id="IPR056884">
    <property type="entry name" value="NPHP3-like_N"/>
</dbReference>
<feature type="domain" description="GPI inositol-deacylase winged helix" evidence="3">
    <location>
        <begin position="460"/>
        <end position="538"/>
    </location>
</feature>
<feature type="repeat" description="ANK" evidence="2">
    <location>
        <begin position="676"/>
        <end position="708"/>
    </location>
</feature>
<keyword evidence="6" id="KW-1185">Reference proteome</keyword>
<dbReference type="Gene3D" id="3.40.50.300">
    <property type="entry name" value="P-loop containing nucleotide triphosphate hydrolases"/>
    <property type="match status" value="1"/>
</dbReference>
<reference evidence="5" key="1">
    <citation type="submission" date="2023-06" db="EMBL/GenBank/DDBJ databases">
        <title>Conoideocrella luteorostrata (Hypocreales: Clavicipitaceae), a potential biocontrol fungus for elongate hemlock scale in United States Christmas tree production areas.</title>
        <authorList>
            <person name="Barrett H."/>
            <person name="Lovett B."/>
            <person name="Macias A.M."/>
            <person name="Stajich J.E."/>
            <person name="Kasson M.T."/>
        </authorList>
    </citation>
    <scope>NUCLEOTIDE SEQUENCE</scope>
    <source>
        <strain evidence="5">ARSEF 14590</strain>
    </source>
</reference>
<dbReference type="SMART" id="SM00248">
    <property type="entry name" value="ANK"/>
    <property type="match status" value="6"/>
</dbReference>
<evidence type="ECO:0008006" key="7">
    <source>
        <dbReference type="Google" id="ProtNLM"/>
    </source>
</evidence>
<evidence type="ECO:0000313" key="6">
    <source>
        <dbReference type="Proteomes" id="UP001251528"/>
    </source>
</evidence>
<sequence length="835" mass="92446">MAEALGVASAVAGIISLGITACHGMISYYESVKGHRDDINNMCSSIGSLAAILKVIQQRLLLGQFDRETVAVVEQNIVQCEQSLTSLDRKVQKICICDPNGTVKSRLLGTKNKALYPFKESTVAKLREVCDDLKDNLCLSINALHIDAAVTAQQRLDVIADISMTTSKTVLDTAELVRKLAMEQDTAASSAIHSWLTPLTRAFQNRHRESLSTKGRQHKGAQELFESPEFKGWVSSAGTTLWCRGPPGIGKTVNVSYLIEALQEQSKGQNIGVVYLYFSYKDTASQTPVNIMASILQHLVLQHPFSKVFIIIDALDELSEVEEVRSIVLTELKRLQHYTYLLIMSRPIIQLDVLLEDSVRISVEASPKDIENYLQERLGSTRSMQKHLSEEAGLQGIIIARIMHKIKGMFLMARLYLDTVINKMTRRKIKSALETLPEGLDSIYEELISRIRLQNPTDHAELALRVLAWVFHAARPLAVVELQHALATEQGDGDLDEDGIPSRDLLVTACAGMVVIDDNSDTIGLVHYTTQEYFQHSGKRLLENSHHDIAATCLTYMRFKTISEAVHDLVDQQELLQQLLQRFPLLRYAAQHWGEHLRESGDNSISSDDAIELLTDNAMVNVLVWIKDYMESSARGVYFKQRTQVTGLSLAASFGLGGVVSSLIEEGLLVNNKDSNGQTALHWIAETEFTDTAAVLLKSGAEVGSKDLQGRTPLHRASTRSQNGIAKLLIQHGALVNDVDGYNATALYRAAETGSEKVVRFLLGKNADVSIGNSYHQTALHRAADAGHLEVVNLLLRGGADAKVKDYYGYTPLYRALDQGHEQVAKLLRGYMMMS</sequence>
<dbReference type="Pfam" id="PF12796">
    <property type="entry name" value="Ank_2"/>
    <property type="match status" value="2"/>
</dbReference>
<gene>
    <name evidence="5" type="ORF">QQS21_003618</name>
</gene>
<dbReference type="PANTHER" id="PTHR10039:SF15">
    <property type="entry name" value="NACHT DOMAIN-CONTAINING PROTEIN"/>
    <property type="match status" value="1"/>
</dbReference>
<dbReference type="SUPFAM" id="SSF48403">
    <property type="entry name" value="Ankyrin repeat"/>
    <property type="match status" value="1"/>
</dbReference>
<dbReference type="Proteomes" id="UP001251528">
    <property type="component" value="Unassembled WGS sequence"/>
</dbReference>
<dbReference type="PROSITE" id="PS50088">
    <property type="entry name" value="ANK_REPEAT"/>
    <property type="match status" value="4"/>
</dbReference>
<dbReference type="Pfam" id="PF22939">
    <property type="entry name" value="WHD_GPIID"/>
    <property type="match status" value="1"/>
</dbReference>
<feature type="domain" description="Nephrocystin 3-like N-terminal" evidence="4">
    <location>
        <begin position="222"/>
        <end position="304"/>
    </location>
</feature>
<evidence type="ECO:0000256" key="1">
    <source>
        <dbReference type="ARBA" id="ARBA00022737"/>
    </source>
</evidence>
<proteinExistence type="predicted"/>
<dbReference type="PANTHER" id="PTHR10039">
    <property type="entry name" value="AMELOGENIN"/>
    <property type="match status" value="1"/>
</dbReference>
<comment type="caution">
    <text evidence="5">The sequence shown here is derived from an EMBL/GenBank/DDBJ whole genome shotgun (WGS) entry which is preliminary data.</text>
</comment>
<evidence type="ECO:0000259" key="3">
    <source>
        <dbReference type="Pfam" id="PF22939"/>
    </source>
</evidence>
<dbReference type="InterPro" id="IPR036770">
    <property type="entry name" value="Ankyrin_rpt-contain_sf"/>
</dbReference>
<organism evidence="5 6">
    <name type="scientific">Conoideocrella luteorostrata</name>
    <dbReference type="NCBI Taxonomy" id="1105319"/>
    <lineage>
        <taxon>Eukaryota</taxon>
        <taxon>Fungi</taxon>
        <taxon>Dikarya</taxon>
        <taxon>Ascomycota</taxon>
        <taxon>Pezizomycotina</taxon>
        <taxon>Sordariomycetes</taxon>
        <taxon>Hypocreomycetidae</taxon>
        <taxon>Hypocreales</taxon>
        <taxon>Clavicipitaceae</taxon>
        <taxon>Conoideocrella</taxon>
    </lineage>
</organism>
<evidence type="ECO:0000259" key="4">
    <source>
        <dbReference type="Pfam" id="PF24883"/>
    </source>
</evidence>
<dbReference type="Pfam" id="PF24883">
    <property type="entry name" value="NPHP3_N"/>
    <property type="match status" value="1"/>
</dbReference>
<feature type="repeat" description="ANK" evidence="2">
    <location>
        <begin position="775"/>
        <end position="807"/>
    </location>
</feature>
<dbReference type="AlphaFoldDB" id="A0AAJ0CSZ2"/>
<dbReference type="PROSITE" id="PS50297">
    <property type="entry name" value="ANK_REP_REGION"/>
    <property type="match status" value="4"/>
</dbReference>
<name>A0AAJ0CSZ2_9HYPO</name>
<keyword evidence="1" id="KW-0677">Repeat</keyword>
<dbReference type="InterPro" id="IPR027417">
    <property type="entry name" value="P-loop_NTPase"/>
</dbReference>
<protein>
    <recommendedName>
        <fullName evidence="7">NACHT domain-containing protein</fullName>
    </recommendedName>
</protein>
<evidence type="ECO:0000313" key="5">
    <source>
        <dbReference type="EMBL" id="KAK2605992.1"/>
    </source>
</evidence>
<dbReference type="EMBL" id="JASWJB010000048">
    <property type="protein sequence ID" value="KAK2605992.1"/>
    <property type="molecule type" value="Genomic_DNA"/>
</dbReference>
<feature type="repeat" description="ANK" evidence="2">
    <location>
        <begin position="709"/>
        <end position="741"/>
    </location>
</feature>
<dbReference type="InterPro" id="IPR002110">
    <property type="entry name" value="Ankyrin_rpt"/>
</dbReference>